<evidence type="ECO:0008006" key="4">
    <source>
        <dbReference type="Google" id="ProtNLM"/>
    </source>
</evidence>
<protein>
    <recommendedName>
        <fullName evidence="4">Lipoprotein</fullName>
    </recommendedName>
</protein>
<evidence type="ECO:0000313" key="3">
    <source>
        <dbReference type="Proteomes" id="UP001199919"/>
    </source>
</evidence>
<dbReference type="PROSITE" id="PS51257">
    <property type="entry name" value="PROKAR_LIPOPROTEIN"/>
    <property type="match status" value="1"/>
</dbReference>
<feature type="signal peptide" evidence="1">
    <location>
        <begin position="1"/>
        <end position="21"/>
    </location>
</feature>
<dbReference type="Proteomes" id="UP001199919">
    <property type="component" value="Unassembled WGS sequence"/>
</dbReference>
<comment type="caution">
    <text evidence="2">The sequence shown here is derived from an EMBL/GenBank/DDBJ whole genome shotgun (WGS) entry which is preliminary data.</text>
</comment>
<sequence>MKIISLLLLLTLTTFSFSCNQANINNVKDLDSVKRAILNGHTYDKHNDSVNLSIDDQDTILYSKKSLDSMITFYPELAEDFLDNPDITYAKRHPSKLAYDKGFSFESEVGQDSYYEIYAYILNLQPKLRQYHTQKRNLSKIYQDINYIYQKLQQGGTYFGHTYARIPAYVMYSLTVYDYKKEFPDKVYNIDKQKKLYTDALKQYISDELDNDMEFTQNEKPVLKKELFQTVDEIDSLISERFFLAQAQEFQYAHY</sequence>
<evidence type="ECO:0000313" key="2">
    <source>
        <dbReference type="EMBL" id="MCD8742076.1"/>
    </source>
</evidence>
<reference evidence="2 3" key="1">
    <citation type="submission" date="2021-12" db="EMBL/GenBank/DDBJ databases">
        <title>Mucilaginibacter roseus genome.</title>
        <authorList>
            <person name="Ferreira J.R."/>
            <person name="Newman J.D."/>
        </authorList>
    </citation>
    <scope>NUCLEOTIDE SEQUENCE [LARGE SCALE GENOMIC DNA]</scope>
    <source>
        <strain evidence="2 3">LMG 28454</strain>
    </source>
</reference>
<feature type="chain" id="PRO_5045644777" description="Lipoprotein" evidence="1">
    <location>
        <begin position="22"/>
        <end position="255"/>
    </location>
</feature>
<evidence type="ECO:0000256" key="1">
    <source>
        <dbReference type="SAM" id="SignalP"/>
    </source>
</evidence>
<dbReference type="RefSeq" id="WP_232178630.1">
    <property type="nucleotide sequence ID" value="NZ_JAJPWV010000005.1"/>
</dbReference>
<dbReference type="EMBL" id="JAJPWV010000005">
    <property type="protein sequence ID" value="MCD8742076.1"/>
    <property type="molecule type" value="Genomic_DNA"/>
</dbReference>
<name>A0ABS8U4P4_9SPHI</name>
<keyword evidence="3" id="KW-1185">Reference proteome</keyword>
<organism evidence="2 3">
    <name type="scientific">Mucilaginibacter roseus</name>
    <dbReference type="NCBI Taxonomy" id="1528868"/>
    <lineage>
        <taxon>Bacteria</taxon>
        <taxon>Pseudomonadati</taxon>
        <taxon>Bacteroidota</taxon>
        <taxon>Sphingobacteriia</taxon>
        <taxon>Sphingobacteriales</taxon>
        <taxon>Sphingobacteriaceae</taxon>
        <taxon>Mucilaginibacter</taxon>
    </lineage>
</organism>
<proteinExistence type="predicted"/>
<keyword evidence="1" id="KW-0732">Signal</keyword>
<accession>A0ABS8U4P4</accession>
<gene>
    <name evidence="2" type="ORF">LT679_15790</name>
</gene>